<evidence type="ECO:0000256" key="3">
    <source>
        <dbReference type="SAM" id="SignalP"/>
    </source>
</evidence>
<dbReference type="PROSITE" id="PS00018">
    <property type="entry name" value="EF_HAND_1"/>
    <property type="match status" value="2"/>
</dbReference>
<dbReference type="Proteomes" id="UP001295423">
    <property type="component" value="Unassembled WGS sequence"/>
</dbReference>
<comment type="caution">
    <text evidence="5">The sequence shown here is derived from an EMBL/GenBank/DDBJ whole genome shotgun (WGS) entry which is preliminary data.</text>
</comment>
<name>A0AAD2FDS7_9STRA</name>
<dbReference type="SMART" id="SM00054">
    <property type="entry name" value="EFh"/>
    <property type="match status" value="2"/>
</dbReference>
<proteinExistence type="predicted"/>
<keyword evidence="6" id="KW-1185">Reference proteome</keyword>
<dbReference type="InterPro" id="IPR011992">
    <property type="entry name" value="EF-hand-dom_pair"/>
</dbReference>
<sequence>MMMMKIIAAAFVANLFVPGIGATPIPCKNKLRRFRKLADDGWSGILQSCAGVEYETSLFVHKHVFVVSTPVSKEGSSDCPNLAMEQSDALANATDTGFGIRSVNVHEFTLPTGIDPRDLPHLSIGTFPLADIARAFDTVKAQVDSDPDSMKSYDIVMENCGDFPARMMSLLQVSFDPEMVQFLAKRLQKTYHTLAREIRANRNAANILAAKSTLTELTDLQLIELLVESKVKYLYSPSTRPLSDSYNDPSAQGHRLLLSKEQENEPAADARRLADVACGQWYSSSCLAENDIRYDSTASNAIADQNSAWKKFEGAYGPDGRVIEPAFMEEDAATFAPNQMPYSQAPYKMFINITLSGSRLYEQMHTIHPPPPEAFCNQIVPEGKQNVLLPGECGWSGTAGFYERFGTSTFEKDGSVTMLPFGSTMLGTELDRKSYVSLPAGDSNHFSSYLEGGVLVQYASACLDAECNQLSTTIYQYNTSTSSGEEYQFLASTRVFATRIASTQQFRDALESAYLEYNVPSDQRPFEDGCLSGYCPDEGDWCEYDPECAVSPYSEPEASVLAGPVVGVVLAVTVLIFLALFTLHRRQMNQKEAIVRTMFASRIAEGIKLHGGNDGSSSCLSPDELLAEFHKIDQDKGGSIDKEELWAFLNSGTTVGNMSRTDFDLLFSVIDFDQSGSVDFNEFVSFFAKCDKEGLKQQCYQVDSS</sequence>
<keyword evidence="2" id="KW-0472">Membrane</keyword>
<keyword evidence="1" id="KW-0106">Calcium</keyword>
<accession>A0AAD2FDS7</accession>
<dbReference type="AlphaFoldDB" id="A0AAD2FDS7"/>
<evidence type="ECO:0000313" key="6">
    <source>
        <dbReference type="Proteomes" id="UP001295423"/>
    </source>
</evidence>
<dbReference type="SUPFAM" id="SSF47473">
    <property type="entry name" value="EF-hand"/>
    <property type="match status" value="1"/>
</dbReference>
<protein>
    <recommendedName>
        <fullName evidence="4">EF-hand domain-containing protein</fullName>
    </recommendedName>
</protein>
<evidence type="ECO:0000259" key="4">
    <source>
        <dbReference type="PROSITE" id="PS50222"/>
    </source>
</evidence>
<dbReference type="InterPro" id="IPR018247">
    <property type="entry name" value="EF_Hand_1_Ca_BS"/>
</dbReference>
<dbReference type="Pfam" id="PF13833">
    <property type="entry name" value="EF-hand_8"/>
    <property type="match status" value="1"/>
</dbReference>
<evidence type="ECO:0000313" key="5">
    <source>
        <dbReference type="EMBL" id="CAJ1931229.1"/>
    </source>
</evidence>
<dbReference type="Gene3D" id="1.10.238.10">
    <property type="entry name" value="EF-hand"/>
    <property type="match status" value="1"/>
</dbReference>
<feature type="signal peptide" evidence="3">
    <location>
        <begin position="1"/>
        <end position="22"/>
    </location>
</feature>
<organism evidence="5 6">
    <name type="scientific">Cylindrotheca closterium</name>
    <dbReference type="NCBI Taxonomy" id="2856"/>
    <lineage>
        <taxon>Eukaryota</taxon>
        <taxon>Sar</taxon>
        <taxon>Stramenopiles</taxon>
        <taxon>Ochrophyta</taxon>
        <taxon>Bacillariophyta</taxon>
        <taxon>Bacillariophyceae</taxon>
        <taxon>Bacillariophycidae</taxon>
        <taxon>Bacillariales</taxon>
        <taxon>Bacillariaceae</taxon>
        <taxon>Cylindrotheca</taxon>
    </lineage>
</organism>
<evidence type="ECO:0000256" key="1">
    <source>
        <dbReference type="ARBA" id="ARBA00022837"/>
    </source>
</evidence>
<feature type="chain" id="PRO_5042248471" description="EF-hand domain-containing protein" evidence="3">
    <location>
        <begin position="23"/>
        <end position="705"/>
    </location>
</feature>
<evidence type="ECO:0000256" key="2">
    <source>
        <dbReference type="SAM" id="Phobius"/>
    </source>
</evidence>
<feature type="transmembrane region" description="Helical" evidence="2">
    <location>
        <begin position="561"/>
        <end position="583"/>
    </location>
</feature>
<feature type="domain" description="EF-hand" evidence="4">
    <location>
        <begin position="620"/>
        <end position="655"/>
    </location>
</feature>
<dbReference type="PROSITE" id="PS50222">
    <property type="entry name" value="EF_HAND_2"/>
    <property type="match status" value="2"/>
</dbReference>
<feature type="domain" description="EF-hand" evidence="4">
    <location>
        <begin position="658"/>
        <end position="693"/>
    </location>
</feature>
<keyword evidence="3" id="KW-0732">Signal</keyword>
<keyword evidence="2" id="KW-1133">Transmembrane helix</keyword>
<keyword evidence="2" id="KW-0812">Transmembrane</keyword>
<dbReference type="InterPro" id="IPR002048">
    <property type="entry name" value="EF_hand_dom"/>
</dbReference>
<gene>
    <name evidence="5" type="ORF">CYCCA115_LOCUS2293</name>
</gene>
<dbReference type="CDD" id="cd00051">
    <property type="entry name" value="EFh"/>
    <property type="match status" value="1"/>
</dbReference>
<dbReference type="GO" id="GO:0005509">
    <property type="term" value="F:calcium ion binding"/>
    <property type="evidence" value="ECO:0007669"/>
    <property type="project" value="InterPro"/>
</dbReference>
<dbReference type="EMBL" id="CAKOGP040000136">
    <property type="protein sequence ID" value="CAJ1931229.1"/>
    <property type="molecule type" value="Genomic_DNA"/>
</dbReference>
<reference evidence="5" key="1">
    <citation type="submission" date="2023-08" db="EMBL/GenBank/DDBJ databases">
        <authorList>
            <person name="Audoor S."/>
            <person name="Bilcke G."/>
        </authorList>
    </citation>
    <scope>NUCLEOTIDE SEQUENCE</scope>
</reference>